<name>A0A150MPW5_GEOSE</name>
<dbReference type="Proteomes" id="UP000075424">
    <property type="component" value="Unassembled WGS sequence"/>
</dbReference>
<comment type="caution">
    <text evidence="1">The sequence shown here is derived from an EMBL/GenBank/DDBJ whole genome shotgun (WGS) entry which is preliminary data.</text>
</comment>
<evidence type="ECO:0000313" key="2">
    <source>
        <dbReference type="Proteomes" id="UP000075424"/>
    </source>
</evidence>
<protein>
    <submittedName>
        <fullName evidence="1">Uncharacterized protein</fullName>
    </submittedName>
</protein>
<reference evidence="1 2" key="1">
    <citation type="submission" date="2016-01" db="EMBL/GenBank/DDBJ databases">
        <title>Draft Genome Sequences of Seven Thermophilic Sporeformers Isolated from Foods.</title>
        <authorList>
            <person name="Berendsen E.M."/>
            <person name="Wells-Bennik M.H."/>
            <person name="Krawcyk A.O."/>
            <person name="De Jong A."/>
            <person name="Holsappel S."/>
            <person name="Eijlander R.T."/>
            <person name="Kuipers O.P."/>
        </authorList>
    </citation>
    <scope>NUCLEOTIDE SEQUENCE [LARGE SCALE GENOMIC DNA]</scope>
    <source>
        <strain evidence="1 2">B4109</strain>
    </source>
</reference>
<proteinExistence type="predicted"/>
<evidence type="ECO:0000313" key="1">
    <source>
        <dbReference type="EMBL" id="KYD26474.1"/>
    </source>
</evidence>
<accession>A0A150MPW5</accession>
<sequence length="94" mass="11359">MDEQLHTRCRTQADGVFRRKELNDFAIDRSDDIPIRRVDGDTIAHHVLRKHRIRHVFKRHNRPVKRCGDHLFLRLLLAKPFFEQRTSSFLLQFI</sequence>
<dbReference type="EMBL" id="LQYV01000067">
    <property type="protein sequence ID" value="KYD26474.1"/>
    <property type="molecule type" value="Genomic_DNA"/>
</dbReference>
<organism evidence="1 2">
    <name type="scientific">Geobacillus stearothermophilus</name>
    <name type="common">Bacillus stearothermophilus</name>
    <dbReference type="NCBI Taxonomy" id="1422"/>
    <lineage>
        <taxon>Bacteria</taxon>
        <taxon>Bacillati</taxon>
        <taxon>Bacillota</taxon>
        <taxon>Bacilli</taxon>
        <taxon>Bacillales</taxon>
        <taxon>Anoxybacillaceae</taxon>
        <taxon>Geobacillus</taxon>
    </lineage>
</organism>
<gene>
    <name evidence="1" type="ORF">B4109_2905</name>
</gene>
<dbReference type="AlphaFoldDB" id="A0A150MPW5"/>